<feature type="transmembrane region" description="Helical" evidence="1">
    <location>
        <begin position="12"/>
        <end position="33"/>
    </location>
</feature>
<name>A0AAQ3LDD0_9BACT</name>
<dbReference type="Gene3D" id="3.30.700.10">
    <property type="entry name" value="Glycoprotein, Type 4 Pilin"/>
    <property type="match status" value="1"/>
</dbReference>
<keyword evidence="1" id="KW-0812">Transmembrane</keyword>
<protein>
    <submittedName>
        <fullName evidence="2">Type II secretion system protein</fullName>
    </submittedName>
</protein>
<keyword evidence="1" id="KW-1133">Transmembrane helix</keyword>
<dbReference type="Proteomes" id="UP001304300">
    <property type="component" value="Chromosome"/>
</dbReference>
<gene>
    <name evidence="2" type="ORF">RZN69_09385</name>
</gene>
<organism evidence="2 3">
    <name type="scientific">Rubellicoccus peritrichatus</name>
    <dbReference type="NCBI Taxonomy" id="3080537"/>
    <lineage>
        <taxon>Bacteria</taxon>
        <taxon>Pseudomonadati</taxon>
        <taxon>Verrucomicrobiota</taxon>
        <taxon>Opitutia</taxon>
        <taxon>Puniceicoccales</taxon>
        <taxon>Cerasicoccaceae</taxon>
        <taxon>Rubellicoccus</taxon>
    </lineage>
</organism>
<keyword evidence="3" id="KW-1185">Reference proteome</keyword>
<reference evidence="2 3" key="1">
    <citation type="submission" date="2023-10" db="EMBL/GenBank/DDBJ databases">
        <title>Rubellicoccus peritrichatus gen. nov., sp. nov., isolated from an algae of coral reef tank.</title>
        <authorList>
            <person name="Luo J."/>
        </authorList>
    </citation>
    <scope>NUCLEOTIDE SEQUENCE [LARGE SCALE GENOMIC DNA]</scope>
    <source>
        <strain evidence="2 3">CR14</strain>
    </source>
</reference>
<evidence type="ECO:0000256" key="1">
    <source>
        <dbReference type="SAM" id="Phobius"/>
    </source>
</evidence>
<dbReference type="Pfam" id="PF07963">
    <property type="entry name" value="N_methyl"/>
    <property type="match status" value="1"/>
</dbReference>
<evidence type="ECO:0000313" key="2">
    <source>
        <dbReference type="EMBL" id="WOO43302.1"/>
    </source>
</evidence>
<accession>A0AAQ3LDD0</accession>
<dbReference type="SUPFAM" id="SSF54523">
    <property type="entry name" value="Pili subunits"/>
    <property type="match status" value="1"/>
</dbReference>
<sequence length="227" mass="24718">MKTKKQTAFTLIELLTVIAIIGTLSAILIPVIGSMRHSADSSKSVSNLRQIGNAVLVYTSSHGGAFPFLNRPANNPDADSQYFWPQALEESVFGWDRATQGKHPVFVDPTALSSHGISDYGGSTYIFLDANGANPNRAENTLSVNSLEDPSRTLVVCTSYAENSGKASWYVQGDFGRGGSPVNIPEARLNQQEIGVVFADGHVELIEKSQMYDDLEYRRSIFDVIAN</sequence>
<dbReference type="InterPro" id="IPR012902">
    <property type="entry name" value="N_methyl_site"/>
</dbReference>
<evidence type="ECO:0000313" key="3">
    <source>
        <dbReference type="Proteomes" id="UP001304300"/>
    </source>
</evidence>
<keyword evidence="1" id="KW-0472">Membrane</keyword>
<dbReference type="RefSeq" id="WP_317835850.1">
    <property type="nucleotide sequence ID" value="NZ_CP136920.1"/>
</dbReference>
<dbReference type="EMBL" id="CP136920">
    <property type="protein sequence ID" value="WOO43302.1"/>
    <property type="molecule type" value="Genomic_DNA"/>
</dbReference>
<proteinExistence type="predicted"/>
<dbReference type="NCBIfam" id="TIGR02532">
    <property type="entry name" value="IV_pilin_GFxxxE"/>
    <property type="match status" value="1"/>
</dbReference>
<dbReference type="KEGG" id="puo:RZN69_09385"/>
<dbReference type="AlphaFoldDB" id="A0AAQ3LDD0"/>
<dbReference type="InterPro" id="IPR045584">
    <property type="entry name" value="Pilin-like"/>
</dbReference>
<dbReference type="PANTHER" id="PTHR30093">
    <property type="entry name" value="GENERAL SECRETION PATHWAY PROTEIN G"/>
    <property type="match status" value="1"/>
</dbReference>